<keyword evidence="1" id="KW-0812">Transmembrane</keyword>
<reference evidence="2" key="1">
    <citation type="submission" date="2021-06" db="EMBL/GenBank/DDBJ databases">
        <authorList>
            <person name="Hodson N. C."/>
            <person name="Mongue J. A."/>
            <person name="Jaron S. K."/>
        </authorList>
    </citation>
    <scope>NUCLEOTIDE SEQUENCE</scope>
</reference>
<proteinExistence type="predicted"/>
<organism evidence="2 3">
    <name type="scientific">Allacma fusca</name>
    <dbReference type="NCBI Taxonomy" id="39272"/>
    <lineage>
        <taxon>Eukaryota</taxon>
        <taxon>Metazoa</taxon>
        <taxon>Ecdysozoa</taxon>
        <taxon>Arthropoda</taxon>
        <taxon>Hexapoda</taxon>
        <taxon>Collembola</taxon>
        <taxon>Symphypleona</taxon>
        <taxon>Sminthuridae</taxon>
        <taxon>Allacma</taxon>
    </lineage>
</organism>
<dbReference type="Proteomes" id="UP000708208">
    <property type="component" value="Unassembled WGS sequence"/>
</dbReference>
<evidence type="ECO:0000313" key="3">
    <source>
        <dbReference type="Proteomes" id="UP000708208"/>
    </source>
</evidence>
<comment type="caution">
    <text evidence="2">The sequence shown here is derived from an EMBL/GenBank/DDBJ whole genome shotgun (WGS) entry which is preliminary data.</text>
</comment>
<feature type="transmembrane region" description="Helical" evidence="1">
    <location>
        <begin position="21"/>
        <end position="43"/>
    </location>
</feature>
<sequence length="152" mass="16561">MHDRRAAVHPVNKSRKLENPLKCLSLGHAVIVVLTTALVNVFVLRSWALLNDVSGLQQTNDVIIVLACIGSTANTGLLPTALVIITIKNVNHEVPCVLNTGAQENFITNDLVQRLGLNAPVPERIGFAPEDRVYQLKGYHGEFFDRGGSTNL</sequence>
<evidence type="ECO:0000256" key="1">
    <source>
        <dbReference type="SAM" id="Phobius"/>
    </source>
</evidence>
<keyword evidence="3" id="KW-1185">Reference proteome</keyword>
<keyword evidence="1" id="KW-1133">Transmembrane helix</keyword>
<feature type="transmembrane region" description="Helical" evidence="1">
    <location>
        <begin position="63"/>
        <end position="85"/>
    </location>
</feature>
<accession>A0A8J2KS46</accession>
<dbReference type="EMBL" id="CAJVCH010407827">
    <property type="protein sequence ID" value="CAG7817959.1"/>
    <property type="molecule type" value="Genomic_DNA"/>
</dbReference>
<keyword evidence="1" id="KW-0472">Membrane</keyword>
<protein>
    <submittedName>
        <fullName evidence="2">Uncharacterized protein</fullName>
    </submittedName>
</protein>
<dbReference type="AlphaFoldDB" id="A0A8J2KS46"/>
<gene>
    <name evidence="2" type="ORF">AFUS01_LOCUS28495</name>
</gene>
<evidence type="ECO:0000313" key="2">
    <source>
        <dbReference type="EMBL" id="CAG7817959.1"/>
    </source>
</evidence>
<name>A0A8J2KS46_9HEXA</name>